<reference evidence="1 2" key="1">
    <citation type="journal article" date="2023" name="Plants (Basel)">
        <title>Bridging the Gap: Combining Genomics and Transcriptomics Approaches to Understand Stylosanthes scabra, an Orphan Legume from the Brazilian Caatinga.</title>
        <authorList>
            <person name="Ferreira-Neto J.R.C."/>
            <person name="da Silva M.D."/>
            <person name="Binneck E."/>
            <person name="de Melo N.F."/>
            <person name="da Silva R.H."/>
            <person name="de Melo A.L.T.M."/>
            <person name="Pandolfi V."/>
            <person name="Bustamante F.O."/>
            <person name="Brasileiro-Vidal A.C."/>
            <person name="Benko-Iseppon A.M."/>
        </authorList>
    </citation>
    <scope>NUCLEOTIDE SEQUENCE [LARGE SCALE GENOMIC DNA]</scope>
    <source>
        <tissue evidence="1">Leaves</tissue>
    </source>
</reference>
<accession>A0ABU6V6H4</accession>
<sequence>MKCNGTFYDGTLPTSHILLDSSANGSLRTKTPEEPLELIELVANNQYMNFSERGTVKKGCNGSGYCYCYDGPVMLDFANPRSRQVYRIVSSNTTVKWVSIPRGLKD</sequence>
<comment type="caution">
    <text evidence="1">The sequence shown here is derived from an EMBL/GenBank/DDBJ whole genome shotgun (WGS) entry which is preliminary data.</text>
</comment>
<evidence type="ECO:0000313" key="1">
    <source>
        <dbReference type="EMBL" id="MED6168951.1"/>
    </source>
</evidence>
<protein>
    <submittedName>
        <fullName evidence="1">Uncharacterized protein</fullName>
    </submittedName>
</protein>
<name>A0ABU6V6H4_9FABA</name>
<dbReference type="EMBL" id="JASCZI010151082">
    <property type="protein sequence ID" value="MED6168951.1"/>
    <property type="molecule type" value="Genomic_DNA"/>
</dbReference>
<dbReference type="Proteomes" id="UP001341840">
    <property type="component" value="Unassembled WGS sequence"/>
</dbReference>
<keyword evidence="2" id="KW-1185">Reference proteome</keyword>
<organism evidence="1 2">
    <name type="scientific">Stylosanthes scabra</name>
    <dbReference type="NCBI Taxonomy" id="79078"/>
    <lineage>
        <taxon>Eukaryota</taxon>
        <taxon>Viridiplantae</taxon>
        <taxon>Streptophyta</taxon>
        <taxon>Embryophyta</taxon>
        <taxon>Tracheophyta</taxon>
        <taxon>Spermatophyta</taxon>
        <taxon>Magnoliopsida</taxon>
        <taxon>eudicotyledons</taxon>
        <taxon>Gunneridae</taxon>
        <taxon>Pentapetalae</taxon>
        <taxon>rosids</taxon>
        <taxon>fabids</taxon>
        <taxon>Fabales</taxon>
        <taxon>Fabaceae</taxon>
        <taxon>Papilionoideae</taxon>
        <taxon>50 kb inversion clade</taxon>
        <taxon>dalbergioids sensu lato</taxon>
        <taxon>Dalbergieae</taxon>
        <taxon>Pterocarpus clade</taxon>
        <taxon>Stylosanthes</taxon>
    </lineage>
</organism>
<gene>
    <name evidence="1" type="ORF">PIB30_016638</name>
</gene>
<evidence type="ECO:0000313" key="2">
    <source>
        <dbReference type="Proteomes" id="UP001341840"/>
    </source>
</evidence>
<proteinExistence type="predicted"/>